<accession>A0AAJ6ZXG5</accession>
<name>A0AAJ6ZXG5_PAPXU</name>
<dbReference type="InterPro" id="IPR036188">
    <property type="entry name" value="FAD/NAD-bd_sf"/>
</dbReference>
<evidence type="ECO:0000256" key="3">
    <source>
        <dbReference type="ARBA" id="ARBA00046185"/>
    </source>
</evidence>
<protein>
    <recommendedName>
        <fullName evidence="2">FAD-dependent oxidoreductase domain-containing protein 1</fullName>
    </recommendedName>
</protein>
<proteinExistence type="predicted"/>
<dbReference type="RefSeq" id="XP_013181200.1">
    <property type="nucleotide sequence ID" value="XM_013325746.1"/>
</dbReference>
<evidence type="ECO:0000313" key="5">
    <source>
        <dbReference type="RefSeq" id="XP_013181200.1"/>
    </source>
</evidence>
<dbReference type="Pfam" id="PF01266">
    <property type="entry name" value="DAO"/>
    <property type="match status" value="1"/>
</dbReference>
<dbReference type="Gene3D" id="3.50.50.60">
    <property type="entry name" value="FAD/NAD(P)-binding domain"/>
    <property type="match status" value="1"/>
</dbReference>
<dbReference type="GeneID" id="106127615"/>
<dbReference type="AlphaFoldDB" id="A0AAJ6ZXG5"/>
<evidence type="ECO:0000256" key="1">
    <source>
        <dbReference type="ARBA" id="ARBA00023002"/>
    </source>
</evidence>
<dbReference type="SUPFAM" id="SSF51905">
    <property type="entry name" value="FAD/NAD(P)-binding domain"/>
    <property type="match status" value="1"/>
</dbReference>
<evidence type="ECO:0000256" key="2">
    <source>
        <dbReference type="ARBA" id="ARBA00039785"/>
    </source>
</evidence>
<dbReference type="GO" id="GO:0005739">
    <property type="term" value="C:mitochondrion"/>
    <property type="evidence" value="ECO:0007669"/>
    <property type="project" value="GOC"/>
</dbReference>
<dbReference type="GO" id="GO:0016491">
    <property type="term" value="F:oxidoreductase activity"/>
    <property type="evidence" value="ECO:0007669"/>
    <property type="project" value="UniProtKB-KW"/>
</dbReference>
<dbReference type="Gene3D" id="3.30.9.10">
    <property type="entry name" value="D-Amino Acid Oxidase, subunit A, domain 2"/>
    <property type="match status" value="1"/>
</dbReference>
<sequence length="463" mass="52250">MLHIKTVHRCIQHNIYKYRYYTTKKHPFVKTWKTLSNDMLSKKNAIYPEHADVVIIGGGFIGSSVGYWLKTKAGSGLSVIILEKDLSYAKFQNNTSLGTITQHFSLPENIQLAQYSAEFLRNVKLHLNSDTNIEYKPNGHLILASEKYAERLEQNVTIQKEFGVKNELIMPADIKEKYPWINTTDVKLGCISTESEGVFDPEALLKGLVLKSSELGVNYVDAEVTGFDVEQQRDVLMEGVTPGGFRKINKVMYRTKDNEEYAIKFAVCILAASGQSGEVAKLAHIGDGDGLLKIPLPIQQREYDIYNIEDENIKASISTPVIMDTSGLWLQPNTLENNFMCGFTPMPNNSVKELLTDKFYEEIIRPSLSNRYPNFQDHQIKKIRTEFQDCNTYDETGILGPHPYHTNLVIAAGFGKLGCQHAPGIGRAIAESIIDGHYSSIDMTRFGFDRLLVDEPLVEFNVY</sequence>
<dbReference type="GO" id="GO:0032981">
    <property type="term" value="P:mitochondrial respiratory chain complex I assembly"/>
    <property type="evidence" value="ECO:0007669"/>
    <property type="project" value="TreeGrafter"/>
</dbReference>
<reference evidence="5" key="1">
    <citation type="submission" date="2025-08" db="UniProtKB">
        <authorList>
            <consortium name="RefSeq"/>
        </authorList>
    </citation>
    <scope>IDENTIFICATION</scope>
</reference>
<evidence type="ECO:0000259" key="4">
    <source>
        <dbReference type="Pfam" id="PF01266"/>
    </source>
</evidence>
<comment type="function">
    <text evidence="3">Required for the assembly of the mitochondrial membrane respiratory chain NADH dehydrogenase (Complex I). Involved in mid-late stages of complex I assembly.</text>
</comment>
<keyword evidence="1" id="KW-0560">Oxidoreductase</keyword>
<gene>
    <name evidence="5" type="primary">LOC106127615</name>
</gene>
<feature type="domain" description="FAD dependent oxidoreductase" evidence="4">
    <location>
        <begin position="52"/>
        <end position="431"/>
    </location>
</feature>
<dbReference type="PANTHER" id="PTHR13847">
    <property type="entry name" value="SARCOSINE DEHYDROGENASE-RELATED"/>
    <property type="match status" value="1"/>
</dbReference>
<dbReference type="InterPro" id="IPR006076">
    <property type="entry name" value="FAD-dep_OxRdtase"/>
</dbReference>
<dbReference type="Proteomes" id="UP000694872">
    <property type="component" value="Unplaced"/>
</dbReference>
<dbReference type="PANTHER" id="PTHR13847:SF287">
    <property type="entry name" value="FAD-DEPENDENT OXIDOREDUCTASE DOMAIN-CONTAINING PROTEIN 1"/>
    <property type="match status" value="1"/>
</dbReference>
<dbReference type="KEGG" id="pxu:106127615"/>
<organism evidence="5">
    <name type="scientific">Papilio xuthus</name>
    <name type="common">Asian swallowtail butterfly</name>
    <dbReference type="NCBI Taxonomy" id="66420"/>
    <lineage>
        <taxon>Eukaryota</taxon>
        <taxon>Metazoa</taxon>
        <taxon>Ecdysozoa</taxon>
        <taxon>Arthropoda</taxon>
        <taxon>Hexapoda</taxon>
        <taxon>Insecta</taxon>
        <taxon>Pterygota</taxon>
        <taxon>Neoptera</taxon>
        <taxon>Endopterygota</taxon>
        <taxon>Lepidoptera</taxon>
        <taxon>Glossata</taxon>
        <taxon>Ditrysia</taxon>
        <taxon>Papilionoidea</taxon>
        <taxon>Papilionidae</taxon>
        <taxon>Papilioninae</taxon>
        <taxon>Papilio</taxon>
    </lineage>
</organism>